<dbReference type="eggNOG" id="ENOG5032R2U">
    <property type="taxonomic scope" value="Bacteria"/>
</dbReference>
<protein>
    <submittedName>
        <fullName evidence="1">Uncharacterized protein</fullName>
    </submittedName>
</protein>
<dbReference type="KEGG" id="aoe:Clos_1849"/>
<dbReference type="AlphaFoldDB" id="A8MHV7"/>
<dbReference type="RefSeq" id="WP_012159701.1">
    <property type="nucleotide sequence ID" value="NC_009922.1"/>
</dbReference>
<name>A8MHV7_ALKOO</name>
<proteinExistence type="predicted"/>
<reference evidence="2" key="1">
    <citation type="submission" date="2007-10" db="EMBL/GenBank/DDBJ databases">
        <title>Complete genome of Alkaliphilus oremlandii OhILAs.</title>
        <authorList>
            <person name="Copeland A."/>
            <person name="Lucas S."/>
            <person name="Lapidus A."/>
            <person name="Barry K."/>
            <person name="Detter J.C."/>
            <person name="Glavina del Rio T."/>
            <person name="Hammon N."/>
            <person name="Israni S."/>
            <person name="Dalin E."/>
            <person name="Tice H."/>
            <person name="Pitluck S."/>
            <person name="Chain P."/>
            <person name="Malfatti S."/>
            <person name="Shin M."/>
            <person name="Vergez L."/>
            <person name="Schmutz J."/>
            <person name="Larimer F."/>
            <person name="Land M."/>
            <person name="Hauser L."/>
            <person name="Kyrpides N."/>
            <person name="Mikhailova N."/>
            <person name="Stolz J.F."/>
            <person name="Dawson A."/>
            <person name="Fisher E."/>
            <person name="Crable B."/>
            <person name="Perera E."/>
            <person name="Lisak J."/>
            <person name="Ranganathan M."/>
            <person name="Basu P."/>
            <person name="Richardson P."/>
        </authorList>
    </citation>
    <scope>NUCLEOTIDE SEQUENCE [LARGE SCALE GENOMIC DNA]</scope>
    <source>
        <strain evidence="2">OhILAs</strain>
    </source>
</reference>
<evidence type="ECO:0000313" key="2">
    <source>
        <dbReference type="Proteomes" id="UP000000269"/>
    </source>
</evidence>
<keyword evidence="2" id="KW-1185">Reference proteome</keyword>
<dbReference type="STRING" id="350688.Clos_1849"/>
<dbReference type="EMBL" id="CP000853">
    <property type="protein sequence ID" value="ABW19389.1"/>
    <property type="molecule type" value="Genomic_DNA"/>
</dbReference>
<dbReference type="OrthoDB" id="1937513at2"/>
<dbReference type="Proteomes" id="UP000000269">
    <property type="component" value="Chromosome"/>
</dbReference>
<evidence type="ECO:0000313" key="1">
    <source>
        <dbReference type="EMBL" id="ABW19389.1"/>
    </source>
</evidence>
<sequence length="466" mass="55587">MKKSKRKALVYKEENILLSKSAIIENYPELKEVLHKYNAIYINDLKNSKYFDDKLRNLLLYVFKDIMDEAVKEWKGNEKVDLAEGKEINCSLCGRKNEYIHYIKNIHNDVILNVGSDCIDKFPKMNTGLAQGTTAKQHKNKVKREYQRLRKLEFFNEKFPNTKEMLSDWYKEYNSLPIILPVDLHNKISDLHKEANDIYINYAEGKISDEKLDRFETLIKERENLKLLSDDFIDKNSNKEFICTRKIYNWIIEEYDKDSNKIINNIRRNNCILSENILKLIYEEEFFKKHLFRFKSMIDSNRLFLIELSENDVVFEFIGSTKTIKYTLYIPKKIFVKLYGGLLINTDSNISEEEILKHSKLVFNENNYVIFENEINKILLENSYRIELNYFNMKYGLEVIDDTEKMFSEGLHTETFFNTHKNLILLNEVEATTAIVDSIRKLKKWRPLSDKKKYNIEDIRINNRSF</sequence>
<accession>A8MHV7</accession>
<organism evidence="1 2">
    <name type="scientific">Alkaliphilus oremlandii (strain OhILAs)</name>
    <name type="common">Clostridium oremlandii (strain OhILAs)</name>
    <dbReference type="NCBI Taxonomy" id="350688"/>
    <lineage>
        <taxon>Bacteria</taxon>
        <taxon>Bacillati</taxon>
        <taxon>Bacillota</taxon>
        <taxon>Clostridia</taxon>
        <taxon>Peptostreptococcales</taxon>
        <taxon>Natronincolaceae</taxon>
        <taxon>Alkaliphilus</taxon>
    </lineage>
</organism>
<dbReference type="HOGENOM" id="CLU_586243_0_0_9"/>
<gene>
    <name evidence="1" type="ordered locus">Clos_1849</name>
</gene>